<sequence>MVRLMAPRYRRYDVTVSSRTEPQWRHFSQSYWAPCTTCPGIHE</sequence>
<dbReference type="AlphaFoldDB" id="A0A226X3D1"/>
<dbReference type="EMBL" id="MTHB01000102">
    <property type="protein sequence ID" value="OXC77500.1"/>
    <property type="molecule type" value="Genomic_DNA"/>
</dbReference>
<evidence type="ECO:0000313" key="2">
    <source>
        <dbReference type="Proteomes" id="UP000214720"/>
    </source>
</evidence>
<protein>
    <submittedName>
        <fullName evidence="1">Uncharacterized protein</fullName>
    </submittedName>
</protein>
<accession>A0A226X3D1</accession>
<reference evidence="2" key="1">
    <citation type="submission" date="2017-01" db="EMBL/GenBank/DDBJ databases">
        <title>Genome Analysis of Deinococcus marmoris KOPRI26562.</title>
        <authorList>
            <person name="Kim J.H."/>
            <person name="Oh H.-M."/>
        </authorList>
    </citation>
    <scope>NUCLEOTIDE SEQUENCE [LARGE SCALE GENOMIC DNA]</scope>
    <source>
        <strain evidence="2">PAMC 26633</strain>
    </source>
</reference>
<organism evidence="1 2">
    <name type="scientific">Caballeronia sordidicola</name>
    <name type="common">Burkholderia sordidicola</name>
    <dbReference type="NCBI Taxonomy" id="196367"/>
    <lineage>
        <taxon>Bacteria</taxon>
        <taxon>Pseudomonadati</taxon>
        <taxon>Pseudomonadota</taxon>
        <taxon>Betaproteobacteria</taxon>
        <taxon>Burkholderiales</taxon>
        <taxon>Burkholderiaceae</taxon>
        <taxon>Caballeronia</taxon>
    </lineage>
</organism>
<evidence type="ECO:0000313" key="1">
    <source>
        <dbReference type="EMBL" id="OXC77500.1"/>
    </source>
</evidence>
<name>A0A226X3D1_CABSO</name>
<proteinExistence type="predicted"/>
<comment type="caution">
    <text evidence="1">The sequence shown here is derived from an EMBL/GenBank/DDBJ whole genome shotgun (WGS) entry which is preliminary data.</text>
</comment>
<dbReference type="Proteomes" id="UP000214720">
    <property type="component" value="Unassembled WGS sequence"/>
</dbReference>
<gene>
    <name evidence="1" type="ORF">BSU04_16325</name>
</gene>